<comment type="caution">
    <text evidence="1">The sequence shown here is derived from an EMBL/GenBank/DDBJ whole genome shotgun (WGS) entry which is preliminary data.</text>
</comment>
<protein>
    <recommendedName>
        <fullName evidence="3">DUF4123 domain-containing protein</fullName>
    </recommendedName>
</protein>
<proteinExistence type="predicted"/>
<organism evidence="1 2">
    <name type="scientific">Hymenobacter ruricola</name>
    <dbReference type="NCBI Taxonomy" id="2791023"/>
    <lineage>
        <taxon>Bacteria</taxon>
        <taxon>Pseudomonadati</taxon>
        <taxon>Bacteroidota</taxon>
        <taxon>Cytophagia</taxon>
        <taxon>Cytophagales</taxon>
        <taxon>Hymenobacteraceae</taxon>
        <taxon>Hymenobacter</taxon>
    </lineage>
</organism>
<gene>
    <name evidence="1" type="ORF">I2H31_03905</name>
</gene>
<reference evidence="1 2" key="1">
    <citation type="submission" date="2020-11" db="EMBL/GenBank/DDBJ databases">
        <authorList>
            <person name="Kim M.K."/>
        </authorList>
    </citation>
    <scope>NUCLEOTIDE SEQUENCE [LARGE SCALE GENOMIC DNA]</scope>
    <source>
        <strain evidence="1 2">BT662</strain>
    </source>
</reference>
<name>A0ABS0HZV1_9BACT</name>
<sequence length="202" mass="22267">MSYSLNALPVEFHLTTAPLTPNGLAGFEALCQRVGGKALLIELARGQHCQQPMLSLVKTDIAPATALVEARKLAEQFGDGGYSVLRLKLEVPAWGAAWARLAQLATGGTYYEWHGRVWYEREAELRAWCEQHAVHLSSNALRHRPDTRFVTLREFGPVAQFAARVAAVQDGLAANGWNVAKQQAEFCFFDSQISLDAGWLTT</sequence>
<accession>A0ABS0HZV1</accession>
<dbReference type="RefSeq" id="WP_196291677.1">
    <property type="nucleotide sequence ID" value="NZ_JADQDM010000001.1"/>
</dbReference>
<evidence type="ECO:0000313" key="2">
    <source>
        <dbReference type="Proteomes" id="UP000618931"/>
    </source>
</evidence>
<dbReference type="EMBL" id="JADQDM010000001">
    <property type="protein sequence ID" value="MBF9220241.1"/>
    <property type="molecule type" value="Genomic_DNA"/>
</dbReference>
<keyword evidence="2" id="KW-1185">Reference proteome</keyword>
<evidence type="ECO:0000313" key="1">
    <source>
        <dbReference type="EMBL" id="MBF9220241.1"/>
    </source>
</evidence>
<dbReference type="Proteomes" id="UP000618931">
    <property type="component" value="Unassembled WGS sequence"/>
</dbReference>
<evidence type="ECO:0008006" key="3">
    <source>
        <dbReference type="Google" id="ProtNLM"/>
    </source>
</evidence>